<dbReference type="InterPro" id="IPR049730">
    <property type="entry name" value="SNF2/RAD54-like_C"/>
</dbReference>
<dbReference type="InterPro" id="IPR052583">
    <property type="entry name" value="ATP-helicase/E3_Ub-Ligase"/>
</dbReference>
<comment type="caution">
    <text evidence="11">The sequence shown here is derived from an EMBL/GenBank/DDBJ whole genome shotgun (WGS) entry which is preliminary data.</text>
</comment>
<keyword evidence="2" id="KW-0479">Metal-binding</keyword>
<evidence type="ECO:0000256" key="6">
    <source>
        <dbReference type="PROSITE-ProRule" id="PRU00175"/>
    </source>
</evidence>
<dbReference type="InterPro" id="IPR014001">
    <property type="entry name" value="Helicase_ATP-bd"/>
</dbReference>
<dbReference type="STRING" id="43335.A0A4U5P5N4"/>
<dbReference type="GO" id="GO:0005524">
    <property type="term" value="F:ATP binding"/>
    <property type="evidence" value="ECO:0007669"/>
    <property type="project" value="InterPro"/>
</dbReference>
<name>A0A4U5P5N4_POPAL</name>
<evidence type="ECO:0000256" key="4">
    <source>
        <dbReference type="ARBA" id="ARBA00022801"/>
    </source>
</evidence>
<evidence type="ECO:0000256" key="1">
    <source>
        <dbReference type="ARBA" id="ARBA00008438"/>
    </source>
</evidence>
<dbReference type="Gene3D" id="3.30.40.10">
    <property type="entry name" value="Zinc/RING finger domain, C3HC4 (zinc finger)"/>
    <property type="match status" value="2"/>
</dbReference>
<dbReference type="InterPro" id="IPR013083">
    <property type="entry name" value="Znf_RING/FYVE/PHD"/>
</dbReference>
<dbReference type="InterPro" id="IPR001841">
    <property type="entry name" value="Znf_RING"/>
</dbReference>
<dbReference type="CDD" id="cd18793">
    <property type="entry name" value="SF2_C_SNF"/>
    <property type="match status" value="1"/>
</dbReference>
<proteinExistence type="inferred from homology"/>
<evidence type="ECO:0000256" key="5">
    <source>
        <dbReference type="ARBA" id="ARBA00022833"/>
    </source>
</evidence>
<dbReference type="Pfam" id="PF21324">
    <property type="entry name" value="SHPRH_helical-2nd"/>
    <property type="match status" value="1"/>
</dbReference>
<dbReference type="GO" id="GO:0016787">
    <property type="term" value="F:hydrolase activity"/>
    <property type="evidence" value="ECO:0007669"/>
    <property type="project" value="UniProtKB-KW"/>
</dbReference>
<feature type="compositionally biased region" description="Basic and acidic residues" evidence="7">
    <location>
        <begin position="944"/>
        <end position="955"/>
    </location>
</feature>
<dbReference type="InterPro" id="IPR048695">
    <property type="entry name" value="SHPRH_helical_2nd"/>
</dbReference>
<dbReference type="SUPFAM" id="SSF57903">
    <property type="entry name" value="FYVE/PHD zinc finger"/>
    <property type="match status" value="1"/>
</dbReference>
<dbReference type="Pfam" id="PF00271">
    <property type="entry name" value="Helicase_C"/>
    <property type="match status" value="1"/>
</dbReference>
<dbReference type="Pfam" id="PF00097">
    <property type="entry name" value="zf-C3HC4"/>
    <property type="match status" value="1"/>
</dbReference>
<dbReference type="SMART" id="SM00249">
    <property type="entry name" value="PHD"/>
    <property type="match status" value="1"/>
</dbReference>
<dbReference type="PROSITE" id="PS50089">
    <property type="entry name" value="ZF_RING_2"/>
    <property type="match status" value="1"/>
</dbReference>
<dbReference type="InterPro" id="IPR027417">
    <property type="entry name" value="P-loop_NTPase"/>
</dbReference>
<dbReference type="Gene3D" id="3.40.50.300">
    <property type="entry name" value="P-loop containing nucleotide triphosphate hydrolases"/>
    <property type="match status" value="1"/>
</dbReference>
<dbReference type="InterPro" id="IPR011011">
    <property type="entry name" value="Znf_FYVE_PHD"/>
</dbReference>
<feature type="domain" description="Helicase C-terminal" evidence="10">
    <location>
        <begin position="1501"/>
        <end position="1674"/>
    </location>
</feature>
<evidence type="ECO:0008006" key="12">
    <source>
        <dbReference type="Google" id="ProtNLM"/>
    </source>
</evidence>
<feature type="compositionally biased region" description="Polar residues" evidence="7">
    <location>
        <begin position="934"/>
        <end position="943"/>
    </location>
</feature>
<gene>
    <name evidence="11" type="ORF">D5086_0000222000</name>
</gene>
<evidence type="ECO:0000256" key="2">
    <source>
        <dbReference type="ARBA" id="ARBA00022723"/>
    </source>
</evidence>
<dbReference type="SUPFAM" id="SSF52540">
    <property type="entry name" value="P-loop containing nucleoside triphosphate hydrolases"/>
    <property type="match status" value="2"/>
</dbReference>
<dbReference type="InterPro" id="IPR001650">
    <property type="entry name" value="Helicase_C-like"/>
</dbReference>
<sequence length="1721" mass="194317">MLALYPLAASVQIGFCEDSDCVWLLLNLFKGNNDNSFGWLVGVMGRRKQARPHRSGGLIIQNNAAASAELKNQRKASSSDAQPTELVGIDEQPYFVEVERNSWASNHHRDASELVLHVLNLRQEYSSFRITDGFYHDSKYSLRFRVSNVKQSVLSRIKLGHWPVFSSSDISLELIEKSMVEEDREVESVIFSGSFDGPDEGITGLVHLTNMEFLTLRPVLGVDFSVKMTPLRMRVEILEKAFDACESLLESTRQIWKKSMMNVMAWLRPEVMTSEARYGHAKSTEMEVNMAAEIGDDTSNSGKRAQFDVAGLYEAIKPSKSDPMLEDDLPDMLPTLRPYQRRAAHWMVQQEKGESSSVKERIQFFSPLCMPVDFLDTCSKMFYNPFSGNVSFHPEFSPPYVSGGILADEMGLGKTVELLACILAHRKSTSDDGSVVAPTWQNTGNQKINLKRLKRERVECVCGAVSDSYKYRGLWVQCDICDAWQHADCVGYSPRGKKKMSADDVQKHRNKTTISYVERDGEHVCQMCSELIEVADTPIATGATLIVCPAPILPQWHSEITRHARPGSLKTYVYEGVRDTSLSNTFVVDIGQLVNADIVLTTYDVLKEDLSHDSDRHEGDRHILRFQKRYPVTPTILTRIFWWRVCLDEAQMVESNAAAASEMALRLSTKHRWCITGTPIQRKLDDLYGLLRFLKASPFNVSRWWIDVIRDPYERRDAYAMEFTHKFFKQIMWRSSKIHVADELQLPPQEECVSWLTFSAIEKHFYQMQHETCVSYAREVIGSFKDDVVKRKVPGCVSSDASTDPLITHAEAAKLLNSLLKLRQACCHPQVGSSGLRSLQQSPMTMEEILMVLVGKMKIEGEEALRKLVVALNALAGIAILEQNFPQAVSLYKEALALSQEHCEDFRLDPLLNIHIHHNLADILALVMDHSTEVPSNGQQLHGNSEKASKINKSETCDLNDAKKQKVSGEDSDFTIDAGNSLELSENCSVGNKKGNNNHDMSSTSFSTQYLRTACENFKQKYLSVFSSKLSAAQLDFNKSYTQVCNAFGERKNLHTVWWLDALNHAEQNKDSTGELIRKIEEAVSGTLNNSRSSRIASRLRSITGLKYHIQTHLDQLEASRQTLLDRILEIDQTMANPKEEDIERVRHCRICQAIDDGPTCVHCELEESFQEYEARLFRLNKLHGGIITSAEEAVNLQKRNSERNRYFWNLDRQKKNLLPSSDFNEESKKRKTGETVMVSKSPSELEVILGVIKSYCKAQLENEAVSAASLQIHILEGMRKEYGHARSLAVAQAQLFRAHDELKMATARLHLRENENDTSMDAMGEDELESASVLHSNEKFMSLNLLSHTKGKLRYLKGLVQSKQKPTSESSNNSLLTEEMAAVPMTTEKISEYLPKEDEEACPICQEKLNNQKMVFPCGHVTCCKCFFAMTERKMHDNRFQRKWVMCPTCRQHTDFGNIAYADDRRDKSCSSAMLDAIQGCEKTEATLAVQGSYGTKVEAVTRRILWIKSSDPKAKVLVFSSWNDVLDVLEHAFNANEITYIRMKGGRKSHVAISEFRAQNSSPKRADRQQEETKSVQVLLLLIQHGANGLNLLEAQHVVLVEPLLNPAAEAQAVSRVHRIGQEKRTLVHRFIVKDTVEESIYKLNRSRSTSSFISGNTKNQDQPFLTLKDVESLFATVPSTVPESDGKPTENLRHLPPSVAAALAAERRLKENTAGISV</sequence>
<dbReference type="SMART" id="SM00490">
    <property type="entry name" value="HELICc"/>
    <property type="match status" value="1"/>
</dbReference>
<dbReference type="PROSITE" id="PS51192">
    <property type="entry name" value="HELICASE_ATP_BIND_1"/>
    <property type="match status" value="1"/>
</dbReference>
<dbReference type="InterPro" id="IPR000330">
    <property type="entry name" value="SNF2_N"/>
</dbReference>
<evidence type="ECO:0000259" key="9">
    <source>
        <dbReference type="PROSITE" id="PS51192"/>
    </source>
</evidence>
<dbReference type="InterPro" id="IPR018957">
    <property type="entry name" value="Znf_C3HC4_RING-type"/>
</dbReference>
<keyword evidence="4" id="KW-0378">Hydrolase</keyword>
<feature type="domain" description="RING-type" evidence="8">
    <location>
        <begin position="1403"/>
        <end position="1452"/>
    </location>
</feature>
<dbReference type="Pfam" id="PF21325">
    <property type="entry name" value="SHPRH_helical-1st"/>
    <property type="match status" value="1"/>
</dbReference>
<evidence type="ECO:0000259" key="8">
    <source>
        <dbReference type="PROSITE" id="PS50089"/>
    </source>
</evidence>
<keyword evidence="5" id="KW-0862">Zinc</keyword>
<reference evidence="11" key="1">
    <citation type="submission" date="2018-10" db="EMBL/GenBank/DDBJ databases">
        <title>Population genomic analysis revealed the cold adaptation of white poplar.</title>
        <authorList>
            <person name="Liu Y.-J."/>
        </authorList>
    </citation>
    <scope>NUCLEOTIDE SEQUENCE [LARGE SCALE GENOMIC DNA]</scope>
    <source>
        <strain evidence="11">PAL-ZL1</strain>
    </source>
</reference>
<keyword evidence="3 6" id="KW-0863">Zinc-finger</keyword>
<dbReference type="GO" id="GO:0008270">
    <property type="term" value="F:zinc ion binding"/>
    <property type="evidence" value="ECO:0007669"/>
    <property type="project" value="UniProtKB-KW"/>
</dbReference>
<dbReference type="SUPFAM" id="SSF57850">
    <property type="entry name" value="RING/U-box"/>
    <property type="match status" value="1"/>
</dbReference>
<feature type="domain" description="Helicase ATP-binding" evidence="9">
    <location>
        <begin position="512"/>
        <end position="697"/>
    </location>
</feature>
<dbReference type="SMART" id="SM00184">
    <property type="entry name" value="RING"/>
    <property type="match status" value="1"/>
</dbReference>
<dbReference type="InterPro" id="IPR001965">
    <property type="entry name" value="Znf_PHD"/>
</dbReference>
<dbReference type="InterPro" id="IPR048686">
    <property type="entry name" value="SHPRH_helical_1st"/>
</dbReference>
<dbReference type="PANTHER" id="PTHR45865:SF1">
    <property type="entry name" value="E3 UBIQUITIN-PROTEIN LIGASE SHPRH"/>
    <property type="match status" value="1"/>
</dbReference>
<dbReference type="Gene3D" id="3.40.50.10810">
    <property type="entry name" value="Tandem AAA-ATPase domain"/>
    <property type="match status" value="2"/>
</dbReference>
<dbReference type="Pfam" id="PF00176">
    <property type="entry name" value="SNF2-rel_dom"/>
    <property type="match status" value="1"/>
</dbReference>
<dbReference type="SMART" id="SM00487">
    <property type="entry name" value="DEXDc"/>
    <property type="match status" value="1"/>
</dbReference>
<dbReference type="CDD" id="cd18070">
    <property type="entry name" value="DEXQc_SHPRH"/>
    <property type="match status" value="1"/>
</dbReference>
<evidence type="ECO:0000259" key="10">
    <source>
        <dbReference type="PROSITE" id="PS51194"/>
    </source>
</evidence>
<protein>
    <recommendedName>
        <fullName evidence="12">E3 ubiquitin-protein ligase SHPRH</fullName>
    </recommendedName>
</protein>
<evidence type="ECO:0000256" key="3">
    <source>
        <dbReference type="ARBA" id="ARBA00022771"/>
    </source>
</evidence>
<evidence type="ECO:0000313" key="11">
    <source>
        <dbReference type="EMBL" id="TKR91576.1"/>
    </source>
</evidence>
<dbReference type="InterPro" id="IPR038718">
    <property type="entry name" value="SNF2-like_sf"/>
</dbReference>
<dbReference type="EMBL" id="RCHU01000766">
    <property type="protein sequence ID" value="TKR91576.1"/>
    <property type="molecule type" value="Genomic_DNA"/>
</dbReference>
<comment type="similarity">
    <text evidence="1">Belongs to the SNF2/RAD54 helicase family. RAD16 subfamily.</text>
</comment>
<accession>A0A4U5P5N4</accession>
<dbReference type="PROSITE" id="PS51194">
    <property type="entry name" value="HELICASE_CTER"/>
    <property type="match status" value="1"/>
</dbReference>
<evidence type="ECO:0000256" key="7">
    <source>
        <dbReference type="SAM" id="MobiDB-lite"/>
    </source>
</evidence>
<organism evidence="11">
    <name type="scientific">Populus alba</name>
    <name type="common">White poplar</name>
    <dbReference type="NCBI Taxonomy" id="43335"/>
    <lineage>
        <taxon>Eukaryota</taxon>
        <taxon>Viridiplantae</taxon>
        <taxon>Streptophyta</taxon>
        <taxon>Embryophyta</taxon>
        <taxon>Tracheophyta</taxon>
        <taxon>Spermatophyta</taxon>
        <taxon>Magnoliopsida</taxon>
        <taxon>eudicotyledons</taxon>
        <taxon>Gunneridae</taxon>
        <taxon>Pentapetalae</taxon>
        <taxon>rosids</taxon>
        <taxon>fabids</taxon>
        <taxon>Malpighiales</taxon>
        <taxon>Salicaceae</taxon>
        <taxon>Saliceae</taxon>
        <taxon>Populus</taxon>
    </lineage>
</organism>
<feature type="region of interest" description="Disordered" evidence="7">
    <location>
        <begin position="934"/>
        <end position="955"/>
    </location>
</feature>
<dbReference type="PANTHER" id="PTHR45865">
    <property type="entry name" value="E3 UBIQUITIN-PROTEIN LIGASE SHPRH FAMILY MEMBER"/>
    <property type="match status" value="1"/>
</dbReference>